<protein>
    <recommendedName>
        <fullName evidence="3">Phage tail protein</fullName>
    </recommendedName>
</protein>
<name>A0A2S9X735_9NEIS</name>
<dbReference type="Pfam" id="PF05939">
    <property type="entry name" value="Phage_min_tail"/>
    <property type="match status" value="1"/>
</dbReference>
<evidence type="ECO:0000313" key="1">
    <source>
        <dbReference type="EMBL" id="PRP71507.1"/>
    </source>
</evidence>
<organism evidence="1 2">
    <name type="scientific">Chromobacterium amazonense</name>
    <dbReference type="NCBI Taxonomy" id="1382803"/>
    <lineage>
        <taxon>Bacteria</taxon>
        <taxon>Pseudomonadati</taxon>
        <taxon>Pseudomonadota</taxon>
        <taxon>Betaproteobacteria</taxon>
        <taxon>Neisseriales</taxon>
        <taxon>Chromobacteriaceae</taxon>
        <taxon>Chromobacterium</taxon>
    </lineage>
</organism>
<reference evidence="1 2" key="1">
    <citation type="submission" date="2017-01" db="EMBL/GenBank/DDBJ databases">
        <title>New insights into the genetic diversity of Chromobacterium isolated from tropical freshwater lake.</title>
        <authorList>
            <person name="Santos A.B."/>
            <person name="Nascimento A.M."/>
            <person name="Da Silva P.C."/>
        </authorList>
    </citation>
    <scope>NUCLEOTIDE SEQUENCE [LARGE SCALE GENOMIC DNA]</scope>
    <source>
        <strain evidence="1 2">56AF</strain>
    </source>
</reference>
<dbReference type="EMBL" id="MTBD01000010">
    <property type="protein sequence ID" value="PRP71507.1"/>
    <property type="molecule type" value="Genomic_DNA"/>
</dbReference>
<accession>A0A2S9X735</accession>
<dbReference type="OrthoDB" id="8607203at2"/>
<dbReference type="Proteomes" id="UP000239469">
    <property type="component" value="Unassembled WGS sequence"/>
</dbReference>
<dbReference type="RefSeq" id="WP_106076119.1">
    <property type="nucleotide sequence ID" value="NZ_MTBD01000010.1"/>
</dbReference>
<evidence type="ECO:0008006" key="3">
    <source>
        <dbReference type="Google" id="ProtNLM"/>
    </source>
</evidence>
<comment type="caution">
    <text evidence="1">The sequence shown here is derived from an EMBL/GenBank/DDBJ whole genome shotgun (WGS) entry which is preliminary data.</text>
</comment>
<dbReference type="InterPro" id="IPR010265">
    <property type="entry name" value="Phage_lambda_TipM"/>
</dbReference>
<dbReference type="AlphaFoldDB" id="A0A2S9X735"/>
<sequence length="114" mass="12994">MAETFNWTPDFGGQKTFKPRLRTARFGDGYAQQVPDGINHLPQNRSLIFTNRSPQESDAIEAFLERHAGCRWFWLVYPGEPRMKATCAEWSRVHVAPGLYSISANFEQSFAPGE</sequence>
<gene>
    <name evidence="1" type="ORF">BUE93_05780</name>
</gene>
<evidence type="ECO:0000313" key="2">
    <source>
        <dbReference type="Proteomes" id="UP000239469"/>
    </source>
</evidence>
<proteinExistence type="predicted"/>